<protein>
    <submittedName>
        <fullName evidence="2">SDR family NAD(P)-dependent oxidoreductase</fullName>
    </submittedName>
</protein>
<gene>
    <name evidence="2" type="ORF">EG849_00820</name>
</gene>
<dbReference type="RefSeq" id="WP_125011186.1">
    <property type="nucleotide sequence ID" value="NZ_RQVR01000001.1"/>
</dbReference>
<accession>A0A3P3WH24</accession>
<dbReference type="PANTHER" id="PTHR48079:SF6">
    <property type="entry name" value="NAD(P)-BINDING DOMAIN-CONTAINING PROTEIN-RELATED"/>
    <property type="match status" value="1"/>
</dbReference>
<name>A0A3P3WH24_9FLAO</name>
<feature type="domain" description="NAD(P)-binding" evidence="1">
    <location>
        <begin position="10"/>
        <end position="171"/>
    </location>
</feature>
<dbReference type="EMBL" id="RQVR01000001">
    <property type="protein sequence ID" value="RRJ94044.1"/>
    <property type="molecule type" value="Genomic_DNA"/>
</dbReference>
<dbReference type="InterPro" id="IPR036291">
    <property type="entry name" value="NAD(P)-bd_dom_sf"/>
</dbReference>
<dbReference type="InterPro" id="IPR016040">
    <property type="entry name" value="NAD(P)-bd_dom"/>
</dbReference>
<dbReference type="AlphaFoldDB" id="A0A3P3WH24"/>
<evidence type="ECO:0000259" key="1">
    <source>
        <dbReference type="Pfam" id="PF13460"/>
    </source>
</evidence>
<dbReference type="Pfam" id="PF13460">
    <property type="entry name" value="NAD_binding_10"/>
    <property type="match status" value="1"/>
</dbReference>
<dbReference type="Proteomes" id="UP000271937">
    <property type="component" value="Unassembled WGS sequence"/>
</dbReference>
<organism evidence="2 3">
    <name type="scientific">Flavobacterium macacae</name>
    <dbReference type="NCBI Taxonomy" id="2488993"/>
    <lineage>
        <taxon>Bacteria</taxon>
        <taxon>Pseudomonadati</taxon>
        <taxon>Bacteroidota</taxon>
        <taxon>Flavobacteriia</taxon>
        <taxon>Flavobacteriales</taxon>
        <taxon>Flavobacteriaceae</taxon>
        <taxon>Flavobacterium</taxon>
    </lineage>
</organism>
<dbReference type="GO" id="GO:0005737">
    <property type="term" value="C:cytoplasm"/>
    <property type="evidence" value="ECO:0007669"/>
    <property type="project" value="TreeGrafter"/>
</dbReference>
<keyword evidence="3" id="KW-1185">Reference proteome</keyword>
<evidence type="ECO:0000313" key="3">
    <source>
        <dbReference type="Proteomes" id="UP000271937"/>
    </source>
</evidence>
<dbReference type="SUPFAM" id="SSF51735">
    <property type="entry name" value="NAD(P)-binding Rossmann-fold domains"/>
    <property type="match status" value="1"/>
</dbReference>
<dbReference type="PANTHER" id="PTHR48079">
    <property type="entry name" value="PROTEIN YEEZ"/>
    <property type="match status" value="1"/>
</dbReference>
<dbReference type="OrthoDB" id="751203at2"/>
<reference evidence="2 3" key="1">
    <citation type="submission" date="2018-11" db="EMBL/GenBank/DDBJ databases">
        <title>Flavobacterium sp. nov., YIM 102600 draft genome.</title>
        <authorList>
            <person name="Li G."/>
            <person name="Jiang Y."/>
        </authorList>
    </citation>
    <scope>NUCLEOTIDE SEQUENCE [LARGE SCALE GENOMIC DNA]</scope>
    <source>
        <strain evidence="2 3">YIM 102600</strain>
    </source>
</reference>
<dbReference type="GO" id="GO:0004029">
    <property type="term" value="F:aldehyde dehydrogenase (NAD+) activity"/>
    <property type="evidence" value="ECO:0007669"/>
    <property type="project" value="TreeGrafter"/>
</dbReference>
<comment type="caution">
    <text evidence="2">The sequence shown here is derived from an EMBL/GenBank/DDBJ whole genome shotgun (WGS) entry which is preliminary data.</text>
</comment>
<proteinExistence type="predicted"/>
<sequence>MSKISILGCGWLGLPLAKSLSAKNHELKTSTTSPEKIEMLEDLGLHPYLITISDRIEGAISGFLHDAEILIVDIPPKLRNGKNENFAAKIKNLIPEIEKSSVSKVLFVSATSVYDDDESFRNITEETPENPETESGKQMLEAEKLLFKNTNFQTTSIRFGGLYGEDRHPVHYLSGKSGIANPEAPINLIGLKDCIGSIEKIIEKEAWNEVFNVVNPEHPSRKDYYNGKAKLLGLPLVGFDEEKIAVGKIIDSCKLERLGYEFGKL</sequence>
<evidence type="ECO:0000313" key="2">
    <source>
        <dbReference type="EMBL" id="RRJ94044.1"/>
    </source>
</evidence>
<dbReference type="Gene3D" id="3.40.50.720">
    <property type="entry name" value="NAD(P)-binding Rossmann-like Domain"/>
    <property type="match status" value="1"/>
</dbReference>
<dbReference type="InterPro" id="IPR051783">
    <property type="entry name" value="NAD(P)-dependent_oxidoreduct"/>
</dbReference>